<dbReference type="RefSeq" id="WP_152813225.1">
    <property type="nucleotide sequence ID" value="NZ_VJXX01000001.1"/>
</dbReference>
<evidence type="ECO:0000313" key="3">
    <source>
        <dbReference type="EMBL" id="MPY10400.1"/>
    </source>
</evidence>
<feature type="domain" description="Enoyl reductase (ER)" evidence="2">
    <location>
        <begin position="10"/>
        <end position="296"/>
    </location>
</feature>
<dbReference type="InterPro" id="IPR011032">
    <property type="entry name" value="GroES-like_sf"/>
</dbReference>
<sequence>MRAVQFTSFGGPEVLRIADVDVPAPGPDEILVRVAGAGVNQLDTKIRAGAMPQGRPAAFPLGTGVDAAGAVTAVGPGVTGVAVGDVVFGTGRATMAEQAILTAWATVPRGVDPVEAGGWGVATETAGRLLTELGLREGTLLVSGASGGVGSAVVQFAVARGLTVIGTASAPRHEYLAGLGAIPLAYGAGLADRVAEVAPHGVDGAFDLSGAGVIPELVGLVTHPTDVISIADFTAPGHGARVSTGATRTMRPEDGFAEAAALPGFALRVERRYALVDIADAHRQAAGGHTVGKLVVTP</sequence>
<accession>A0A7X1NPD8</accession>
<organism evidence="3 4">
    <name type="scientific">Arthrobacter bussei</name>
    <dbReference type="NCBI Taxonomy" id="2594179"/>
    <lineage>
        <taxon>Bacteria</taxon>
        <taxon>Bacillati</taxon>
        <taxon>Actinomycetota</taxon>
        <taxon>Actinomycetes</taxon>
        <taxon>Micrococcales</taxon>
        <taxon>Micrococcaceae</taxon>
        <taxon>Arthrobacter</taxon>
    </lineage>
</organism>
<keyword evidence="1" id="KW-0521">NADP</keyword>
<dbReference type="SMART" id="SM00829">
    <property type="entry name" value="PKS_ER"/>
    <property type="match status" value="1"/>
</dbReference>
<reference evidence="4" key="1">
    <citation type="submission" date="2019-07" db="EMBL/GenBank/DDBJ databases">
        <title>Arthrobacter KR32 sp. nov., isolated from mountain cheese made of cows milk.</title>
        <authorList>
            <person name="Flegler A."/>
        </authorList>
    </citation>
    <scope>NUCLEOTIDE SEQUENCE [LARGE SCALE GENOMIC DNA]</scope>
    <source>
        <strain evidence="4">KR32</strain>
    </source>
</reference>
<dbReference type="PANTHER" id="PTHR44154">
    <property type="entry name" value="QUINONE OXIDOREDUCTASE"/>
    <property type="match status" value="1"/>
</dbReference>
<dbReference type="PANTHER" id="PTHR44154:SF1">
    <property type="entry name" value="QUINONE OXIDOREDUCTASE"/>
    <property type="match status" value="1"/>
</dbReference>
<evidence type="ECO:0000256" key="1">
    <source>
        <dbReference type="ARBA" id="ARBA00022857"/>
    </source>
</evidence>
<protein>
    <submittedName>
        <fullName evidence="3">NADP-dependent oxidoreductase</fullName>
    </submittedName>
</protein>
<dbReference type="InterPro" id="IPR051603">
    <property type="entry name" value="Zinc-ADH_QOR/CCCR"/>
</dbReference>
<gene>
    <name evidence="3" type="ORF">FNH21_06640</name>
</gene>
<dbReference type="InterPro" id="IPR013154">
    <property type="entry name" value="ADH-like_N"/>
</dbReference>
<dbReference type="CDD" id="cd05289">
    <property type="entry name" value="MDR_like_2"/>
    <property type="match status" value="1"/>
</dbReference>
<dbReference type="Proteomes" id="UP000326464">
    <property type="component" value="Unassembled WGS sequence"/>
</dbReference>
<dbReference type="InterPro" id="IPR020843">
    <property type="entry name" value="ER"/>
</dbReference>
<proteinExistence type="predicted"/>
<dbReference type="SUPFAM" id="SSF51735">
    <property type="entry name" value="NAD(P)-binding Rossmann-fold domains"/>
    <property type="match status" value="1"/>
</dbReference>
<dbReference type="Pfam" id="PF08240">
    <property type="entry name" value="ADH_N"/>
    <property type="match status" value="1"/>
</dbReference>
<dbReference type="SUPFAM" id="SSF50129">
    <property type="entry name" value="GroES-like"/>
    <property type="match status" value="1"/>
</dbReference>
<name>A0A7X1NPD8_9MICC</name>
<comment type="caution">
    <text evidence="3">The sequence shown here is derived from an EMBL/GenBank/DDBJ whole genome shotgun (WGS) entry which is preliminary data.</text>
</comment>
<dbReference type="EMBL" id="VJXX01000001">
    <property type="protein sequence ID" value="MPY10400.1"/>
    <property type="molecule type" value="Genomic_DNA"/>
</dbReference>
<dbReference type="AlphaFoldDB" id="A0A7X1NPD8"/>
<evidence type="ECO:0000313" key="4">
    <source>
        <dbReference type="Proteomes" id="UP000326464"/>
    </source>
</evidence>
<dbReference type="Gene3D" id="3.40.50.720">
    <property type="entry name" value="NAD(P)-binding Rossmann-like Domain"/>
    <property type="match status" value="1"/>
</dbReference>
<evidence type="ECO:0000259" key="2">
    <source>
        <dbReference type="SMART" id="SM00829"/>
    </source>
</evidence>
<keyword evidence="4" id="KW-1185">Reference proteome</keyword>
<dbReference type="GO" id="GO:0016491">
    <property type="term" value="F:oxidoreductase activity"/>
    <property type="evidence" value="ECO:0007669"/>
    <property type="project" value="InterPro"/>
</dbReference>
<dbReference type="OrthoDB" id="3175656at2"/>
<dbReference type="Gene3D" id="3.90.180.10">
    <property type="entry name" value="Medium-chain alcohol dehydrogenases, catalytic domain"/>
    <property type="match status" value="1"/>
</dbReference>
<dbReference type="InterPro" id="IPR036291">
    <property type="entry name" value="NAD(P)-bd_dom_sf"/>
</dbReference>